<evidence type="ECO:0000313" key="14">
    <source>
        <dbReference type="Proteomes" id="UP000053573"/>
    </source>
</evidence>
<evidence type="ECO:0000313" key="13">
    <source>
        <dbReference type="EMBL" id="KLJ12701.1"/>
    </source>
</evidence>
<dbReference type="EC" id="1.13.11.60" evidence="3"/>
<evidence type="ECO:0000256" key="8">
    <source>
        <dbReference type="ARBA" id="ARBA00023002"/>
    </source>
</evidence>
<dbReference type="Pfam" id="PF00067">
    <property type="entry name" value="p450"/>
    <property type="match status" value="1"/>
</dbReference>
<dbReference type="InterPro" id="IPR036396">
    <property type="entry name" value="Cyt_P450_sf"/>
</dbReference>
<dbReference type="GO" id="GO:0004497">
    <property type="term" value="F:monooxygenase activity"/>
    <property type="evidence" value="ECO:0007669"/>
    <property type="project" value="InterPro"/>
</dbReference>
<dbReference type="Proteomes" id="UP000053573">
    <property type="component" value="Unassembled WGS sequence"/>
</dbReference>
<dbReference type="Gene3D" id="1.10.630.10">
    <property type="entry name" value="Cytochrome P450"/>
    <property type="match status" value="1"/>
</dbReference>
<dbReference type="GO" id="GO:0052878">
    <property type="term" value="F:linoleate 8R-lipoxygenase activity"/>
    <property type="evidence" value="ECO:0007669"/>
    <property type="project" value="UniProtKB-EC"/>
</dbReference>
<dbReference type="EMBL" id="LDEV01000734">
    <property type="protein sequence ID" value="KLJ12701.1"/>
    <property type="molecule type" value="Genomic_DNA"/>
</dbReference>
<evidence type="ECO:0000256" key="1">
    <source>
        <dbReference type="ARBA" id="ARBA00000699"/>
    </source>
</evidence>
<feature type="binding site" description="axial binding residue" evidence="11">
    <location>
        <position position="411"/>
    </location>
    <ligand>
        <name>heme b</name>
        <dbReference type="ChEBI" id="CHEBI:60344"/>
    </ligand>
    <ligandPart>
        <name>Fe</name>
        <dbReference type="ChEBI" id="CHEBI:18248"/>
    </ligandPart>
</feature>
<dbReference type="CDD" id="cd09817">
    <property type="entry name" value="linoleate_diol_synthase_like"/>
    <property type="match status" value="1"/>
</dbReference>
<dbReference type="STRING" id="2060906.A0A0H1BUH2"/>
<sequence length="1114" mass="125036">MTLGLKQWVANICIRVLLFPIVAAVKITSRMTGSSGNGSLREEIEDGVSKLSQLIRASLRPLPTRTGDGSYIDETPPEPTLIDDLKQIGIKDLDTLVDVVRNAATGEPVNDKDYIMERVIQLASSLPSKSPNADRLNNALLSLLWNDLKHPPLSYLGEQYVYRQADGSHNNILWPQIGVAGSSYARTVPSKSVQPAVLPDPGTLFDSLLVRKQFKAHPNKISSMLFYLASIIIHAVDLFRTDRGDYTRSLTSSYLDLAPLYGSNQEEQNTVRSFKDGKLKPDCFSETRILGFPPGVGVLLIMFNRFHNHVVENLALINQDDRFSKPAESSGKAYAKYDNDLFQTGRLITCGLYINIILKDYVRTILNINRTDSDWSLDPRSESTKGLFGTEIDEAGGNQVSAEFNLVYRWHSCVSERDDKWTQDAYRELFGDDTDPNKVSLSDFLRVLGKWEAGIPKDPLKRPFAKLTRGSNGLFDDDDLTKILTESIEDCAGPFGASQVPAVFRAVEILGIKQARSWRLSSLNEFRKYFNLKPHETFEDINSDPYIADQLKHLYDHPDNVELYPGLIVEEAKEALLPGSGLCASFTISRAILSDAVALVRGDRFYTVDYTPKNLTNWGFNEANFDNTVDQGHVFYKLFLRAFPSHFKPNSIYAHFPLVVPDENREILTKLDFANKYSWDKPARIPHPTMIESYAACDAIIKNQKDFKVTWGEAIEFLMHKERNSFGRDFMLSGDEPPNAASRQMMGKALHHGEWEAEVKKFYEHITLKLLLEKSYKIAGVNQVDIVRDVANIAQVHFAASVFSLPLKTADNPRGIYTEAELYMIMALVFTCIFFDADPAKSFPLRQGARKVTQQLGDIVMLNVQLIKQTGFLTSVAERLYGNDILMEYGVHMIRRLLDTGTPPEQIVWTHMLPTAGGMVANQAQLFSQCLDYYLSEEGSVHLPEIHRLSKLDTAEADELLLKYFLEGARLRSTVGLYRDVVTKSTIKDGVKVLNLEPGDRVACNLVKASMDPKKFPEPNKVDLTRDIDSYIHFGQGPHKCLGFSICNTGLTAMLKTVGKLENLRRVPGPQGELRRIPGPGGISKYLVPDYTGYFPFPTTMKVQWDGELPSCVG</sequence>
<organism evidence="13 14">
    <name type="scientific">Blastomyces silverae</name>
    <dbReference type="NCBI Taxonomy" id="2060906"/>
    <lineage>
        <taxon>Eukaryota</taxon>
        <taxon>Fungi</taxon>
        <taxon>Dikarya</taxon>
        <taxon>Ascomycota</taxon>
        <taxon>Pezizomycotina</taxon>
        <taxon>Eurotiomycetes</taxon>
        <taxon>Eurotiomycetidae</taxon>
        <taxon>Onygenales</taxon>
        <taxon>Ajellomycetaceae</taxon>
        <taxon>Blastomyces</taxon>
    </lineage>
</organism>
<dbReference type="Gene3D" id="1.10.640.10">
    <property type="entry name" value="Haem peroxidase domain superfamily, animal type"/>
    <property type="match status" value="1"/>
</dbReference>
<dbReference type="InterPro" id="IPR050783">
    <property type="entry name" value="Oxylipin_biosynth_metab"/>
</dbReference>
<evidence type="ECO:0000256" key="3">
    <source>
        <dbReference type="ARBA" id="ARBA00013239"/>
    </source>
</evidence>
<evidence type="ECO:0000256" key="10">
    <source>
        <dbReference type="ARBA" id="ARBA00023235"/>
    </source>
</evidence>
<proteinExistence type="predicted"/>
<keyword evidence="4" id="KW-0575">Peroxidase</keyword>
<dbReference type="InterPro" id="IPR017972">
    <property type="entry name" value="Cyt_P450_CS"/>
</dbReference>
<dbReference type="InterPro" id="IPR010255">
    <property type="entry name" value="Haem_peroxidase_sf"/>
</dbReference>
<keyword evidence="8" id="KW-0560">Oxidoreductase</keyword>
<dbReference type="Pfam" id="PF03098">
    <property type="entry name" value="An_peroxidase"/>
    <property type="match status" value="1"/>
</dbReference>
<comment type="catalytic activity">
    <reaction evidence="1">
        <text>(9Z,12Z)-octadecadienoate + O2 = (8R,9Z,12Z)-8-hydroperoxyoctadeca-9,12-dienoate</text>
        <dbReference type="Rhea" id="RHEA:25395"/>
        <dbReference type="ChEBI" id="CHEBI:15379"/>
        <dbReference type="ChEBI" id="CHEBI:30245"/>
        <dbReference type="ChEBI" id="CHEBI:58659"/>
        <dbReference type="EC" id="1.13.11.60"/>
    </reaction>
</comment>
<evidence type="ECO:0000256" key="11">
    <source>
        <dbReference type="PIRSR" id="PIRSR619791-2"/>
    </source>
</evidence>
<feature type="signal peptide" evidence="12">
    <location>
        <begin position="1"/>
        <end position="24"/>
    </location>
</feature>
<dbReference type="InterPro" id="IPR034812">
    <property type="entry name" value="Ppo-like_N"/>
</dbReference>
<dbReference type="GO" id="GO:0006631">
    <property type="term" value="P:fatty acid metabolic process"/>
    <property type="evidence" value="ECO:0007669"/>
    <property type="project" value="UniProtKB-ARBA"/>
</dbReference>
<keyword evidence="5 11" id="KW-0349">Heme</keyword>
<dbReference type="OrthoDB" id="823504at2759"/>
<dbReference type="PRINTS" id="PR00457">
    <property type="entry name" value="ANPEROXIDASE"/>
</dbReference>
<protein>
    <recommendedName>
        <fullName evidence="3">linoleate 8R-lipoxygenase</fullName>
        <ecNumber evidence="3">1.13.11.60</ecNumber>
    </recommendedName>
</protein>
<name>A0A0H1BUH2_9EURO</name>
<evidence type="ECO:0000256" key="9">
    <source>
        <dbReference type="ARBA" id="ARBA00023004"/>
    </source>
</evidence>
<gene>
    <name evidence="13" type="ORF">EMPG_12303</name>
</gene>
<dbReference type="PANTHER" id="PTHR11903">
    <property type="entry name" value="PROSTAGLANDIN G/H SYNTHASE"/>
    <property type="match status" value="1"/>
</dbReference>
<dbReference type="InterPro" id="IPR037120">
    <property type="entry name" value="Haem_peroxidase_sf_animal"/>
</dbReference>
<dbReference type="SUPFAM" id="SSF48264">
    <property type="entry name" value="Cytochrome P450"/>
    <property type="match status" value="1"/>
</dbReference>
<evidence type="ECO:0000256" key="5">
    <source>
        <dbReference type="ARBA" id="ARBA00022617"/>
    </source>
</evidence>
<dbReference type="GO" id="GO:0016853">
    <property type="term" value="F:isomerase activity"/>
    <property type="evidence" value="ECO:0007669"/>
    <property type="project" value="UniProtKB-KW"/>
</dbReference>
<dbReference type="InterPro" id="IPR019791">
    <property type="entry name" value="Haem_peroxidase_animal"/>
</dbReference>
<dbReference type="AlphaFoldDB" id="A0A0H1BUH2"/>
<evidence type="ECO:0000256" key="12">
    <source>
        <dbReference type="SAM" id="SignalP"/>
    </source>
</evidence>
<dbReference type="GO" id="GO:0016705">
    <property type="term" value="F:oxidoreductase activity, acting on paired donors, with incorporation or reduction of molecular oxygen"/>
    <property type="evidence" value="ECO:0007669"/>
    <property type="project" value="InterPro"/>
</dbReference>
<evidence type="ECO:0000256" key="2">
    <source>
        <dbReference type="ARBA" id="ARBA00011881"/>
    </source>
</evidence>
<keyword evidence="14" id="KW-1185">Reference proteome</keyword>
<dbReference type="GO" id="GO:0006979">
    <property type="term" value="P:response to oxidative stress"/>
    <property type="evidence" value="ECO:0007669"/>
    <property type="project" value="InterPro"/>
</dbReference>
<keyword evidence="7" id="KW-0223">Dioxygenase</keyword>
<feature type="chain" id="PRO_5005199700" description="linoleate 8R-lipoxygenase" evidence="12">
    <location>
        <begin position="25"/>
        <end position="1114"/>
    </location>
</feature>
<accession>A0A0H1BUH2</accession>
<reference evidence="14" key="1">
    <citation type="journal article" date="2015" name="PLoS Genet.">
        <title>The dynamic genome and transcriptome of the human fungal pathogen Blastomyces and close relative Emmonsia.</title>
        <authorList>
            <person name="Munoz J.F."/>
            <person name="Gauthier G.M."/>
            <person name="Desjardins C.A."/>
            <person name="Gallo J.E."/>
            <person name="Holder J."/>
            <person name="Sullivan T.D."/>
            <person name="Marty A.J."/>
            <person name="Carmen J.C."/>
            <person name="Chen Z."/>
            <person name="Ding L."/>
            <person name="Gujja S."/>
            <person name="Magrini V."/>
            <person name="Misas E."/>
            <person name="Mitreva M."/>
            <person name="Priest M."/>
            <person name="Saif S."/>
            <person name="Whiston E.A."/>
            <person name="Young S."/>
            <person name="Zeng Q."/>
            <person name="Goldman W.E."/>
            <person name="Mardis E.R."/>
            <person name="Taylor J.W."/>
            <person name="McEwen J.G."/>
            <person name="Clay O.K."/>
            <person name="Klein B.S."/>
            <person name="Cuomo C.A."/>
        </authorList>
    </citation>
    <scope>NUCLEOTIDE SEQUENCE [LARGE SCALE GENOMIC DNA]</scope>
    <source>
        <strain evidence="14">UAMH 139</strain>
    </source>
</reference>
<evidence type="ECO:0000256" key="6">
    <source>
        <dbReference type="ARBA" id="ARBA00022723"/>
    </source>
</evidence>
<dbReference type="CDD" id="cd20612">
    <property type="entry name" value="CYP_LDS-like_C"/>
    <property type="match status" value="1"/>
</dbReference>
<dbReference type="PROSITE" id="PS00086">
    <property type="entry name" value="CYTOCHROME_P450"/>
    <property type="match status" value="1"/>
</dbReference>
<dbReference type="InterPro" id="IPR001128">
    <property type="entry name" value="Cyt_P450"/>
</dbReference>
<keyword evidence="9 11" id="KW-0408">Iron</keyword>
<keyword evidence="10" id="KW-0413">Isomerase</keyword>
<dbReference type="GO" id="GO:0020037">
    <property type="term" value="F:heme binding"/>
    <property type="evidence" value="ECO:0007669"/>
    <property type="project" value="InterPro"/>
</dbReference>
<dbReference type="SUPFAM" id="SSF48113">
    <property type="entry name" value="Heme-dependent peroxidases"/>
    <property type="match status" value="1"/>
</dbReference>
<evidence type="ECO:0000256" key="4">
    <source>
        <dbReference type="ARBA" id="ARBA00022559"/>
    </source>
</evidence>
<dbReference type="PROSITE" id="PS50292">
    <property type="entry name" value="PEROXIDASE_3"/>
    <property type="match status" value="1"/>
</dbReference>
<comment type="caution">
    <text evidence="13">The sequence shown here is derived from an EMBL/GenBank/DDBJ whole genome shotgun (WGS) entry which is preliminary data.</text>
</comment>
<dbReference type="GO" id="GO:0004601">
    <property type="term" value="F:peroxidase activity"/>
    <property type="evidence" value="ECO:0007669"/>
    <property type="project" value="UniProtKB-KW"/>
</dbReference>
<keyword evidence="6 11" id="KW-0479">Metal-binding</keyword>
<dbReference type="PANTHER" id="PTHR11903:SF37">
    <property type="entry name" value="PSI-PRODUCING OXYGENASE A"/>
    <property type="match status" value="1"/>
</dbReference>
<keyword evidence="12" id="KW-0732">Signal</keyword>
<dbReference type="GO" id="GO:0005506">
    <property type="term" value="F:iron ion binding"/>
    <property type="evidence" value="ECO:0007669"/>
    <property type="project" value="InterPro"/>
</dbReference>
<evidence type="ECO:0000256" key="7">
    <source>
        <dbReference type="ARBA" id="ARBA00022964"/>
    </source>
</evidence>
<comment type="subunit">
    <text evidence="2">Homotetramer.</text>
</comment>